<comment type="caution">
    <text evidence="1">The sequence shown here is derived from an EMBL/GenBank/DDBJ whole genome shotgun (WGS) entry which is preliminary data.</text>
</comment>
<evidence type="ECO:0000313" key="2">
    <source>
        <dbReference type="Proteomes" id="UP000824219"/>
    </source>
</evidence>
<dbReference type="EMBL" id="JAHKSW010000013">
    <property type="protein sequence ID" value="KAG7324908.1"/>
    <property type="molecule type" value="Genomic_DNA"/>
</dbReference>
<protein>
    <submittedName>
        <fullName evidence="1">Uncharacterized protein</fullName>
    </submittedName>
</protein>
<reference evidence="1 2" key="1">
    <citation type="submission" date="2021-06" db="EMBL/GenBank/DDBJ databases">
        <title>Chromosome-level genome assembly of the red-tail catfish (Hemibagrus wyckioides).</title>
        <authorList>
            <person name="Shao F."/>
        </authorList>
    </citation>
    <scope>NUCLEOTIDE SEQUENCE [LARGE SCALE GENOMIC DNA]</scope>
    <source>
        <strain evidence="1">EC202008001</strain>
        <tissue evidence="1">Blood</tissue>
    </source>
</reference>
<organism evidence="1 2">
    <name type="scientific">Hemibagrus wyckioides</name>
    <dbReference type="NCBI Taxonomy" id="337641"/>
    <lineage>
        <taxon>Eukaryota</taxon>
        <taxon>Metazoa</taxon>
        <taxon>Chordata</taxon>
        <taxon>Craniata</taxon>
        <taxon>Vertebrata</taxon>
        <taxon>Euteleostomi</taxon>
        <taxon>Actinopterygii</taxon>
        <taxon>Neopterygii</taxon>
        <taxon>Teleostei</taxon>
        <taxon>Ostariophysi</taxon>
        <taxon>Siluriformes</taxon>
        <taxon>Bagridae</taxon>
        <taxon>Hemibagrus</taxon>
    </lineage>
</organism>
<evidence type="ECO:0000313" key="1">
    <source>
        <dbReference type="EMBL" id="KAG7324908.1"/>
    </source>
</evidence>
<dbReference type="AlphaFoldDB" id="A0A9D3NL29"/>
<gene>
    <name evidence="1" type="ORF">KOW79_011224</name>
</gene>
<proteinExistence type="predicted"/>
<dbReference type="Proteomes" id="UP000824219">
    <property type="component" value="Linkage Group LG13"/>
</dbReference>
<accession>A0A9D3NL29</accession>
<name>A0A9D3NL29_9TELE</name>
<keyword evidence="2" id="KW-1185">Reference proteome</keyword>
<sequence>MLEVILVSLLQAQNSPPGLLVSIEKSGIDRNKVIKRFLEIKVHSFHLGCSVVVRRSSSHSASPADKCRSSLLPAQRGASCVPPITLAVFQSFIHTPETSIACQHSPQ</sequence>